<dbReference type="PANTHER" id="PTHR24559:SF444">
    <property type="entry name" value="REVERSE TRANSCRIPTASE DOMAIN-CONTAINING PROTEIN"/>
    <property type="match status" value="1"/>
</dbReference>
<dbReference type="CDD" id="cd01647">
    <property type="entry name" value="RT_LTR"/>
    <property type="match status" value="1"/>
</dbReference>
<organism evidence="9 10">
    <name type="scientific">Microbotryum saponariae</name>
    <dbReference type="NCBI Taxonomy" id="289078"/>
    <lineage>
        <taxon>Eukaryota</taxon>
        <taxon>Fungi</taxon>
        <taxon>Dikarya</taxon>
        <taxon>Basidiomycota</taxon>
        <taxon>Pucciniomycotina</taxon>
        <taxon>Microbotryomycetes</taxon>
        <taxon>Microbotryales</taxon>
        <taxon>Microbotryaceae</taxon>
        <taxon>Microbotryum</taxon>
    </lineage>
</organism>
<dbReference type="EMBL" id="FMWP01000096">
    <property type="protein sequence ID" value="SCZ99082.1"/>
    <property type="molecule type" value="Genomic_DNA"/>
</dbReference>
<accession>A0A2X0KY38</accession>
<protein>
    <submittedName>
        <fullName evidence="9">BZ3500_MvSof-1268-A1-R1_Chr3-1g05801 protein</fullName>
    </submittedName>
</protein>
<dbReference type="Gene3D" id="3.30.70.270">
    <property type="match status" value="1"/>
</dbReference>
<dbReference type="InterPro" id="IPR000477">
    <property type="entry name" value="RT_dom"/>
</dbReference>
<keyword evidence="2" id="KW-0808">Transferase</keyword>
<name>A0A2X0KY38_9BASI</name>
<reference evidence="10" key="1">
    <citation type="submission" date="2016-10" db="EMBL/GenBank/DDBJ databases">
        <authorList>
            <person name="Jeantristanb JTB J.-T."/>
            <person name="Ricardo R."/>
        </authorList>
    </citation>
    <scope>NUCLEOTIDE SEQUENCE [LARGE SCALE GENOMIC DNA]</scope>
</reference>
<evidence type="ECO:0000256" key="7">
    <source>
        <dbReference type="ARBA" id="ARBA00022918"/>
    </source>
</evidence>
<evidence type="ECO:0000259" key="8">
    <source>
        <dbReference type="Pfam" id="PF00078"/>
    </source>
</evidence>
<evidence type="ECO:0000256" key="3">
    <source>
        <dbReference type="ARBA" id="ARBA00022695"/>
    </source>
</evidence>
<evidence type="ECO:0000313" key="9">
    <source>
        <dbReference type="EMBL" id="SCZ99082.1"/>
    </source>
</evidence>
<keyword evidence="10" id="KW-1185">Reference proteome</keyword>
<dbReference type="Gene3D" id="3.10.10.10">
    <property type="entry name" value="HIV Type 1 Reverse Transcriptase, subunit A, domain 1"/>
    <property type="match status" value="1"/>
</dbReference>
<keyword evidence="1" id="KW-0645">Protease</keyword>
<evidence type="ECO:0000313" key="10">
    <source>
        <dbReference type="Proteomes" id="UP000249723"/>
    </source>
</evidence>
<dbReference type="FunFam" id="3.10.10.10:FF:000007">
    <property type="entry name" value="Retrovirus-related Pol polyprotein from transposon 17.6-like Protein"/>
    <property type="match status" value="1"/>
</dbReference>
<feature type="domain" description="Reverse transcriptase" evidence="8">
    <location>
        <begin position="3"/>
        <end position="93"/>
    </location>
</feature>
<dbReference type="GO" id="GO:0008233">
    <property type="term" value="F:peptidase activity"/>
    <property type="evidence" value="ECO:0007669"/>
    <property type="project" value="UniProtKB-KW"/>
</dbReference>
<keyword evidence="6" id="KW-0378">Hydrolase</keyword>
<dbReference type="AlphaFoldDB" id="A0A2X0KY38"/>
<dbReference type="GO" id="GO:0003964">
    <property type="term" value="F:RNA-directed DNA polymerase activity"/>
    <property type="evidence" value="ECO:0007669"/>
    <property type="project" value="UniProtKB-KW"/>
</dbReference>
<dbReference type="SUPFAM" id="SSF56672">
    <property type="entry name" value="DNA/RNA polymerases"/>
    <property type="match status" value="1"/>
</dbReference>
<proteinExistence type="predicted"/>
<keyword evidence="5" id="KW-0255">Endonuclease</keyword>
<dbReference type="InterPro" id="IPR043502">
    <property type="entry name" value="DNA/RNA_pol_sf"/>
</dbReference>
<keyword evidence="3" id="KW-0548">Nucleotidyltransferase</keyword>
<sequence>MTNSFFQTKMAEEDIPKTAVATPWGLFEWVVMPMGLSNAPATHQRRVNEALSSLIGKSCFACLDDITIFSNTIEEHRAHVKEVLEALRRADLYCKTILVALIT</sequence>
<dbReference type="InterPro" id="IPR043128">
    <property type="entry name" value="Rev_trsase/Diguanyl_cyclase"/>
</dbReference>
<evidence type="ECO:0000256" key="1">
    <source>
        <dbReference type="ARBA" id="ARBA00022670"/>
    </source>
</evidence>
<dbReference type="Proteomes" id="UP000249723">
    <property type="component" value="Unassembled WGS sequence"/>
</dbReference>
<keyword evidence="4" id="KW-0540">Nuclease</keyword>
<dbReference type="PANTHER" id="PTHR24559">
    <property type="entry name" value="TRANSPOSON TY3-I GAG-POL POLYPROTEIN"/>
    <property type="match status" value="1"/>
</dbReference>
<dbReference type="GO" id="GO:0006508">
    <property type="term" value="P:proteolysis"/>
    <property type="evidence" value="ECO:0007669"/>
    <property type="project" value="UniProtKB-KW"/>
</dbReference>
<evidence type="ECO:0000256" key="2">
    <source>
        <dbReference type="ARBA" id="ARBA00022679"/>
    </source>
</evidence>
<dbReference type="InterPro" id="IPR053134">
    <property type="entry name" value="RNA-dir_DNA_polymerase"/>
</dbReference>
<dbReference type="Pfam" id="PF00078">
    <property type="entry name" value="RVT_1"/>
    <property type="match status" value="1"/>
</dbReference>
<dbReference type="STRING" id="289078.A0A2X0KY38"/>
<evidence type="ECO:0000256" key="5">
    <source>
        <dbReference type="ARBA" id="ARBA00022759"/>
    </source>
</evidence>
<evidence type="ECO:0000256" key="6">
    <source>
        <dbReference type="ARBA" id="ARBA00022801"/>
    </source>
</evidence>
<keyword evidence="7" id="KW-0695">RNA-directed DNA polymerase</keyword>
<dbReference type="OrthoDB" id="3232518at2759"/>
<evidence type="ECO:0000256" key="4">
    <source>
        <dbReference type="ARBA" id="ARBA00022722"/>
    </source>
</evidence>
<dbReference type="GO" id="GO:0004519">
    <property type="term" value="F:endonuclease activity"/>
    <property type="evidence" value="ECO:0007669"/>
    <property type="project" value="UniProtKB-KW"/>
</dbReference>
<gene>
    <name evidence="9" type="ORF">BZ3500_MVSOF-1268-A1-R1_CHR3-1G05801</name>
</gene>